<sequence length="225" mass="25834">SSYVTSFRSVSDETKDIIFKLYDIRHGPNSTYHTYWEQMQLKYANDEEMLANRALFPYKNDFNYLYKKYRDKHIGTQNRINMFSQLEEEIKEFNINRKGDTWMQKFITSNQSNSEQHFILVVVTNLMKCCHELQEAGELVYIDITAGLDVLNTPLTILSTSTSAGSLPLAAILTSDETEATFIKALDMVKKIVPSVVFGRQGSIIRPQVVITDDCRAEKLALHNT</sequence>
<feature type="non-terminal residue" evidence="1">
    <location>
        <position position="1"/>
    </location>
</feature>
<dbReference type="EMBL" id="CAJVPM010011336">
    <property type="protein sequence ID" value="CAG8580295.1"/>
    <property type="molecule type" value="Genomic_DNA"/>
</dbReference>
<evidence type="ECO:0000313" key="1">
    <source>
        <dbReference type="EMBL" id="CAG8580295.1"/>
    </source>
</evidence>
<reference evidence="1" key="1">
    <citation type="submission" date="2021-06" db="EMBL/GenBank/DDBJ databases">
        <authorList>
            <person name="Kallberg Y."/>
            <person name="Tangrot J."/>
            <person name="Rosling A."/>
        </authorList>
    </citation>
    <scope>NUCLEOTIDE SEQUENCE</scope>
    <source>
        <strain evidence="1">AU212A</strain>
    </source>
</reference>
<gene>
    <name evidence="1" type="ORF">SCALOS_LOCUS6178</name>
</gene>
<accession>A0ACA9MBT9</accession>
<comment type="caution">
    <text evidence="1">The sequence shown here is derived from an EMBL/GenBank/DDBJ whole genome shotgun (WGS) entry which is preliminary data.</text>
</comment>
<evidence type="ECO:0000313" key="2">
    <source>
        <dbReference type="Proteomes" id="UP000789860"/>
    </source>
</evidence>
<proteinExistence type="predicted"/>
<organism evidence="1 2">
    <name type="scientific">Scutellospora calospora</name>
    <dbReference type="NCBI Taxonomy" id="85575"/>
    <lineage>
        <taxon>Eukaryota</taxon>
        <taxon>Fungi</taxon>
        <taxon>Fungi incertae sedis</taxon>
        <taxon>Mucoromycota</taxon>
        <taxon>Glomeromycotina</taxon>
        <taxon>Glomeromycetes</taxon>
        <taxon>Diversisporales</taxon>
        <taxon>Gigasporaceae</taxon>
        <taxon>Scutellospora</taxon>
    </lineage>
</organism>
<name>A0ACA9MBT9_9GLOM</name>
<keyword evidence="2" id="KW-1185">Reference proteome</keyword>
<protein>
    <submittedName>
        <fullName evidence="1">1013_t:CDS:1</fullName>
    </submittedName>
</protein>
<dbReference type="Proteomes" id="UP000789860">
    <property type="component" value="Unassembled WGS sequence"/>
</dbReference>